<protein>
    <submittedName>
        <fullName evidence="3">Toluene transporter</fullName>
    </submittedName>
</protein>
<evidence type="ECO:0000313" key="2">
    <source>
        <dbReference type="EMBL" id="CEF57218.1"/>
    </source>
</evidence>
<dbReference type="Proteomes" id="UP000657200">
    <property type="component" value="Unassembled WGS sequence"/>
</dbReference>
<dbReference type="AlphaFoldDB" id="A0A0U5F6J8"/>
<reference evidence="2" key="2">
    <citation type="submission" date="2014-09" db="EMBL/GenBank/DDBJ databases">
        <authorList>
            <person name="Magalhaes I.L.F."/>
            <person name="Oliveira U."/>
            <person name="Santos F.R."/>
            <person name="Vidigal T.H.D.A."/>
            <person name="Brescovit A.D."/>
            <person name="Santos A.J."/>
        </authorList>
    </citation>
    <scope>NUCLEOTIDE SEQUENCE</scope>
    <source>
        <strain evidence="2">LMG 23848T</strain>
    </source>
</reference>
<proteinExistence type="predicted"/>
<dbReference type="InterPro" id="IPR042245">
    <property type="entry name" value="Tgt2/MlaC_sf"/>
</dbReference>
<sequence>MKRISLRAGLVLGMSMALLPVVGAGVSAPAAFAQSAPNSPVIAPVQTLYKALDQIVQSHGSFAERSQIVAAAVDQSYNLEAVLKASIGPRYAGLSADEKQKLLVAFKDYTVARYVSNFKPGADVKFTIQPTVTDAPIGGNKIVVTDLGASDGSTPTEVSYIMNNAGGSWKIVDVLLSDARISQTAAQRADFSSTLTSGGVSGLISVLERKAQAYSKG</sequence>
<organism evidence="2 4">
    <name type="scientific">Acetobacter ghanensis</name>
    <dbReference type="NCBI Taxonomy" id="431306"/>
    <lineage>
        <taxon>Bacteria</taxon>
        <taxon>Pseudomonadati</taxon>
        <taxon>Pseudomonadota</taxon>
        <taxon>Alphaproteobacteria</taxon>
        <taxon>Acetobacterales</taxon>
        <taxon>Acetobacteraceae</taxon>
        <taxon>Acetobacter</taxon>
    </lineage>
</organism>
<dbReference type="Gene3D" id="3.10.450.710">
    <property type="entry name" value="Tgt2/MlaC"/>
    <property type="match status" value="1"/>
</dbReference>
<reference evidence="4" key="1">
    <citation type="submission" date="2014-09" db="EMBL/GenBank/DDBJ databases">
        <authorList>
            <person name="Illeghems K.G."/>
        </authorList>
    </citation>
    <scope>NUCLEOTIDE SEQUENCE [LARGE SCALE GENOMIC DNA]</scope>
    <source>
        <strain evidence="4">LMG 23848T</strain>
    </source>
</reference>
<gene>
    <name evidence="2" type="ORF">AGA_2534</name>
    <name evidence="3" type="ORF">GOB80_03790</name>
</gene>
<evidence type="ECO:0000313" key="3">
    <source>
        <dbReference type="EMBL" id="NHO38817.1"/>
    </source>
</evidence>
<feature type="signal peptide" evidence="1">
    <location>
        <begin position="1"/>
        <end position="24"/>
    </location>
</feature>
<keyword evidence="5" id="KW-1185">Reference proteome</keyword>
<evidence type="ECO:0000313" key="4">
    <source>
        <dbReference type="Proteomes" id="UP000068250"/>
    </source>
</evidence>
<evidence type="ECO:0000256" key="1">
    <source>
        <dbReference type="SAM" id="SignalP"/>
    </source>
</evidence>
<name>A0A0U5F6J8_9PROT</name>
<dbReference type="InterPro" id="IPR008869">
    <property type="entry name" value="MlaC/ttg2D"/>
</dbReference>
<dbReference type="PATRIC" id="fig|431306.5.peg.2614"/>
<reference evidence="3 5" key="3">
    <citation type="journal article" date="2020" name="Int. J. Syst. Evol. Microbiol.">
        <title>Novel acetic acid bacteria from cider fermentations: Acetobacter conturbans sp. nov. and Acetobacter fallax sp. nov.</title>
        <authorList>
            <person name="Sombolestani A.S."/>
            <person name="Cleenwerck I."/>
            <person name="Cnockaert M."/>
            <person name="Borremans W."/>
            <person name="Wieme A.D."/>
            <person name="De Vuyst L."/>
            <person name="Vandamme P."/>
        </authorList>
    </citation>
    <scope>NUCLEOTIDE SEQUENCE [LARGE SCALE GENOMIC DNA]</scope>
    <source>
        <strain evidence="3 5">LMG 23848</strain>
    </source>
</reference>
<evidence type="ECO:0000313" key="5">
    <source>
        <dbReference type="Proteomes" id="UP000657200"/>
    </source>
</evidence>
<dbReference type="EMBL" id="WOTE01000002">
    <property type="protein sequence ID" value="NHO38817.1"/>
    <property type="molecule type" value="Genomic_DNA"/>
</dbReference>
<feature type="chain" id="PRO_5006856615" evidence="1">
    <location>
        <begin position="25"/>
        <end position="217"/>
    </location>
</feature>
<accession>A0A0U5F6J8</accession>
<dbReference type="EMBL" id="LN609302">
    <property type="protein sequence ID" value="CEF57218.1"/>
    <property type="molecule type" value="Genomic_DNA"/>
</dbReference>
<dbReference type="RefSeq" id="WP_059024467.1">
    <property type="nucleotide sequence ID" value="NZ_JBNZCO010000007.1"/>
</dbReference>
<dbReference type="STRING" id="431306.AGA_2534"/>
<dbReference type="Proteomes" id="UP000068250">
    <property type="component" value="Chromosome I"/>
</dbReference>
<keyword evidence="1" id="KW-0732">Signal</keyword>
<dbReference type="OrthoDB" id="7358716at2"/>
<dbReference type="Pfam" id="PF05494">
    <property type="entry name" value="MlaC"/>
    <property type="match status" value="1"/>
</dbReference>